<dbReference type="Proteomes" id="UP001302274">
    <property type="component" value="Unassembled WGS sequence"/>
</dbReference>
<dbReference type="InterPro" id="IPR008621">
    <property type="entry name" value="Cbb3-typ_cyt_oxidase_comp"/>
</dbReference>
<accession>A0ABU5VXC6</accession>
<protein>
    <submittedName>
        <fullName evidence="2">Cbb3-type cytochrome c oxidase subunit 3</fullName>
    </submittedName>
</protein>
<name>A0ABU5VXC6_9BACT</name>
<sequence length="59" mass="7048">MKQEALSQFNLPWLPITGLIIFIACFSLYTYWTYKKENKEVYDQASMLPLEEAKSERRN</sequence>
<dbReference type="RefSeq" id="WP_323577733.1">
    <property type="nucleotide sequence ID" value="NZ_JAYGJQ010000002.1"/>
</dbReference>
<dbReference type="PROSITE" id="PS51257">
    <property type="entry name" value="PROKAR_LIPOPROTEIN"/>
    <property type="match status" value="1"/>
</dbReference>
<feature type="transmembrane region" description="Helical" evidence="1">
    <location>
        <begin position="12"/>
        <end position="32"/>
    </location>
</feature>
<proteinExistence type="predicted"/>
<dbReference type="Pfam" id="PF05545">
    <property type="entry name" value="FixQ"/>
    <property type="match status" value="1"/>
</dbReference>
<evidence type="ECO:0000313" key="3">
    <source>
        <dbReference type="Proteomes" id="UP001302274"/>
    </source>
</evidence>
<evidence type="ECO:0000256" key="1">
    <source>
        <dbReference type="SAM" id="Phobius"/>
    </source>
</evidence>
<dbReference type="EMBL" id="JAYGJQ010000002">
    <property type="protein sequence ID" value="MEA9357646.1"/>
    <property type="molecule type" value="Genomic_DNA"/>
</dbReference>
<evidence type="ECO:0000313" key="2">
    <source>
        <dbReference type="EMBL" id="MEA9357646.1"/>
    </source>
</evidence>
<keyword evidence="1" id="KW-0472">Membrane</keyword>
<keyword evidence="1" id="KW-1133">Transmembrane helix</keyword>
<keyword evidence="3" id="KW-1185">Reference proteome</keyword>
<keyword evidence="1" id="KW-0812">Transmembrane</keyword>
<reference evidence="2 3" key="1">
    <citation type="submission" date="2023-11" db="EMBL/GenBank/DDBJ databases">
        <title>A Novel Polar Bacteriovorax (B. antarcticus) Isolated from the Biocrust in Antarctica.</title>
        <authorList>
            <person name="Mun W."/>
            <person name="Choi S.Y."/>
            <person name="Mitchell R.J."/>
        </authorList>
    </citation>
    <scope>NUCLEOTIDE SEQUENCE [LARGE SCALE GENOMIC DNA]</scope>
    <source>
        <strain evidence="2 3">PP10</strain>
    </source>
</reference>
<gene>
    <name evidence="2" type="ORF">SHI21_15560</name>
</gene>
<organism evidence="2 3">
    <name type="scientific">Bacteriovorax antarcticus</name>
    <dbReference type="NCBI Taxonomy" id="3088717"/>
    <lineage>
        <taxon>Bacteria</taxon>
        <taxon>Pseudomonadati</taxon>
        <taxon>Bdellovibrionota</taxon>
        <taxon>Bacteriovoracia</taxon>
        <taxon>Bacteriovoracales</taxon>
        <taxon>Bacteriovoracaceae</taxon>
        <taxon>Bacteriovorax</taxon>
    </lineage>
</organism>
<comment type="caution">
    <text evidence="2">The sequence shown here is derived from an EMBL/GenBank/DDBJ whole genome shotgun (WGS) entry which is preliminary data.</text>
</comment>